<reference evidence="1 2" key="1">
    <citation type="journal article" date="2018" name="PLoS Genet.">
        <title>Population sequencing reveals clonal diversity and ancestral inbreeding in the grapevine cultivar Chardonnay.</title>
        <authorList>
            <person name="Roach M.J."/>
            <person name="Johnson D.L."/>
            <person name="Bohlmann J."/>
            <person name="van Vuuren H.J."/>
            <person name="Jones S.J."/>
            <person name="Pretorius I.S."/>
            <person name="Schmidt S.A."/>
            <person name="Borneman A.R."/>
        </authorList>
    </citation>
    <scope>NUCLEOTIDE SEQUENCE [LARGE SCALE GENOMIC DNA]</scope>
    <source>
        <strain evidence="2">cv. Chardonnay</strain>
        <tissue evidence="1">Leaf</tissue>
    </source>
</reference>
<dbReference type="EMBL" id="QGNW01001385">
    <property type="protein sequence ID" value="RVW43164.1"/>
    <property type="molecule type" value="Genomic_DNA"/>
</dbReference>
<sequence length="94" mass="10285">MDPTLRGNSVDPALGLLPNGHQFESPQGHWRCGKNINEHGNHSFCDVPAGQSTGSVRCVGTSGTGQQEPIWLRIIPNNRLKHLLCISIHAYVVF</sequence>
<comment type="caution">
    <text evidence="1">The sequence shown here is derived from an EMBL/GenBank/DDBJ whole genome shotgun (WGS) entry which is preliminary data.</text>
</comment>
<dbReference type="AlphaFoldDB" id="A0A438E6B0"/>
<gene>
    <name evidence="1" type="ORF">CK203_078722</name>
</gene>
<proteinExistence type="predicted"/>
<protein>
    <submittedName>
        <fullName evidence="1">Uncharacterized protein</fullName>
    </submittedName>
</protein>
<organism evidence="1 2">
    <name type="scientific">Vitis vinifera</name>
    <name type="common">Grape</name>
    <dbReference type="NCBI Taxonomy" id="29760"/>
    <lineage>
        <taxon>Eukaryota</taxon>
        <taxon>Viridiplantae</taxon>
        <taxon>Streptophyta</taxon>
        <taxon>Embryophyta</taxon>
        <taxon>Tracheophyta</taxon>
        <taxon>Spermatophyta</taxon>
        <taxon>Magnoliopsida</taxon>
        <taxon>eudicotyledons</taxon>
        <taxon>Gunneridae</taxon>
        <taxon>Pentapetalae</taxon>
        <taxon>rosids</taxon>
        <taxon>Vitales</taxon>
        <taxon>Vitaceae</taxon>
        <taxon>Viteae</taxon>
        <taxon>Vitis</taxon>
    </lineage>
</organism>
<name>A0A438E6B0_VITVI</name>
<evidence type="ECO:0000313" key="2">
    <source>
        <dbReference type="Proteomes" id="UP000288805"/>
    </source>
</evidence>
<dbReference type="Proteomes" id="UP000288805">
    <property type="component" value="Unassembled WGS sequence"/>
</dbReference>
<accession>A0A438E6B0</accession>
<evidence type="ECO:0000313" key="1">
    <source>
        <dbReference type="EMBL" id="RVW43164.1"/>
    </source>
</evidence>